<dbReference type="EMBL" id="WTUZ01000022">
    <property type="protein sequence ID" value="MZQ85106.1"/>
    <property type="molecule type" value="Genomic_DNA"/>
</dbReference>
<proteinExistence type="predicted"/>
<dbReference type="AlphaFoldDB" id="A0A6L8V676"/>
<feature type="transmembrane region" description="Helical" evidence="1">
    <location>
        <begin position="88"/>
        <end position="121"/>
    </location>
</feature>
<feature type="transmembrane region" description="Helical" evidence="1">
    <location>
        <begin position="141"/>
        <end position="165"/>
    </location>
</feature>
<feature type="domain" description="VanZ-like" evidence="2">
    <location>
        <begin position="13"/>
        <end position="156"/>
    </location>
</feature>
<dbReference type="Pfam" id="PF04892">
    <property type="entry name" value="VanZ"/>
    <property type="match status" value="1"/>
</dbReference>
<comment type="caution">
    <text evidence="3">The sequence shown here is derived from an EMBL/GenBank/DDBJ whole genome shotgun (WGS) entry which is preliminary data.</text>
</comment>
<name>A0A6L8V676_9BACL</name>
<gene>
    <name evidence="3" type="ORF">GQF01_23615</name>
</gene>
<feature type="transmembrane region" description="Helical" evidence="1">
    <location>
        <begin position="6"/>
        <end position="26"/>
    </location>
</feature>
<keyword evidence="1" id="KW-0812">Transmembrane</keyword>
<keyword evidence="1" id="KW-0472">Membrane</keyword>
<dbReference type="RefSeq" id="WP_161409139.1">
    <property type="nucleotide sequence ID" value="NZ_WTUZ01000022.1"/>
</dbReference>
<reference evidence="3 4" key="1">
    <citation type="submission" date="2019-12" db="EMBL/GenBank/DDBJ databases">
        <title>Paenibacillus sp. nov. sp. isolated from soil.</title>
        <authorList>
            <person name="Kim J."/>
            <person name="Jeong S.E."/>
            <person name="Jung H.S."/>
            <person name="Jeon C.O."/>
        </authorList>
    </citation>
    <scope>NUCLEOTIDE SEQUENCE [LARGE SCALE GENOMIC DNA]</scope>
    <source>
        <strain evidence="3 4">5J-6</strain>
    </source>
</reference>
<dbReference type="InterPro" id="IPR016747">
    <property type="entry name" value="Phosphotransbutyrylase"/>
</dbReference>
<evidence type="ECO:0000313" key="4">
    <source>
        <dbReference type="Proteomes" id="UP000481087"/>
    </source>
</evidence>
<keyword evidence="4" id="KW-1185">Reference proteome</keyword>
<accession>A0A6L8V676</accession>
<protein>
    <submittedName>
        <fullName evidence="3">VanZ family protein</fullName>
    </submittedName>
</protein>
<evidence type="ECO:0000259" key="2">
    <source>
        <dbReference type="Pfam" id="PF04892"/>
    </source>
</evidence>
<dbReference type="PIRSF" id="PIRSF019083">
    <property type="entry name" value="UCP019083_VanZ"/>
    <property type="match status" value="1"/>
</dbReference>
<organism evidence="3 4">
    <name type="scientific">Paenibacillus silvestris</name>
    <dbReference type="NCBI Taxonomy" id="2606219"/>
    <lineage>
        <taxon>Bacteria</taxon>
        <taxon>Bacillati</taxon>
        <taxon>Bacillota</taxon>
        <taxon>Bacilli</taxon>
        <taxon>Bacillales</taxon>
        <taxon>Paenibacillaceae</taxon>
        <taxon>Paenibacillus</taxon>
    </lineage>
</organism>
<sequence>MTQSSFKVYFYVFMIAAVLWMAFIFFKSGQTYQQQSLRPLLESKLSGSNLTNQFPHMAFNYDGQKLSWQDPIDVIEFFIRKAGHVSEFAVLTLLWILALLSKQVQVIMALLTSFMISVLYAVTDEWHQTFIDGRTGHAIDVVVDTFGALLAVLLVLAVLGIRAVIRRRRTNL</sequence>
<keyword evidence="1" id="KW-1133">Transmembrane helix</keyword>
<dbReference type="InterPro" id="IPR006976">
    <property type="entry name" value="VanZ-like"/>
</dbReference>
<evidence type="ECO:0000256" key="1">
    <source>
        <dbReference type="SAM" id="Phobius"/>
    </source>
</evidence>
<evidence type="ECO:0000313" key="3">
    <source>
        <dbReference type="EMBL" id="MZQ85106.1"/>
    </source>
</evidence>
<dbReference type="Proteomes" id="UP000481087">
    <property type="component" value="Unassembled WGS sequence"/>
</dbReference>
<dbReference type="NCBIfam" id="NF037970">
    <property type="entry name" value="vanZ_1"/>
    <property type="match status" value="1"/>
</dbReference>